<evidence type="ECO:0000256" key="10">
    <source>
        <dbReference type="RuleBase" id="RU004338"/>
    </source>
</evidence>
<comment type="catalytic activity">
    <reaction evidence="1 10">
        <text>4-hydroxy-4-methyl-2-oxoglutarate = 2 pyruvate</text>
        <dbReference type="Rhea" id="RHEA:22748"/>
        <dbReference type="ChEBI" id="CHEBI:15361"/>
        <dbReference type="ChEBI" id="CHEBI:58276"/>
        <dbReference type="EC" id="4.1.3.17"/>
    </reaction>
</comment>
<dbReference type="EC" id="4.1.1.112" evidence="10"/>
<dbReference type="EMBL" id="JANAFB010000033">
    <property type="protein sequence ID" value="MCP3426680.1"/>
    <property type="molecule type" value="Genomic_DNA"/>
</dbReference>
<feature type="binding site" evidence="9">
    <location>
        <begin position="75"/>
        <end position="78"/>
    </location>
    <ligand>
        <name>substrate</name>
    </ligand>
</feature>
<comment type="catalytic activity">
    <reaction evidence="8 10">
        <text>oxaloacetate + H(+) = pyruvate + CO2</text>
        <dbReference type="Rhea" id="RHEA:15641"/>
        <dbReference type="ChEBI" id="CHEBI:15361"/>
        <dbReference type="ChEBI" id="CHEBI:15378"/>
        <dbReference type="ChEBI" id="CHEBI:16452"/>
        <dbReference type="ChEBI" id="CHEBI:16526"/>
        <dbReference type="EC" id="4.1.1.112"/>
    </reaction>
</comment>
<dbReference type="RefSeq" id="WP_254167673.1">
    <property type="nucleotide sequence ID" value="NZ_JANAFB010000033.1"/>
</dbReference>
<dbReference type="PANTHER" id="PTHR33254">
    <property type="entry name" value="4-HYDROXY-4-METHYL-2-OXOGLUTARATE ALDOLASE 3-RELATED"/>
    <property type="match status" value="1"/>
</dbReference>
<name>A0A9X2HEM3_9MICC</name>
<dbReference type="PANTHER" id="PTHR33254:SF4">
    <property type="entry name" value="4-HYDROXY-4-METHYL-2-OXOGLUTARATE ALDOLASE 3-RELATED"/>
    <property type="match status" value="1"/>
</dbReference>
<dbReference type="Pfam" id="PF03737">
    <property type="entry name" value="RraA-like"/>
    <property type="match status" value="1"/>
</dbReference>
<evidence type="ECO:0000256" key="5">
    <source>
        <dbReference type="ARBA" id="ARBA00022723"/>
    </source>
</evidence>
<dbReference type="InterPro" id="IPR036704">
    <property type="entry name" value="RraA/RraA-like_sf"/>
</dbReference>
<evidence type="ECO:0000256" key="3">
    <source>
        <dbReference type="ARBA" id="ARBA00008621"/>
    </source>
</evidence>
<keyword evidence="9" id="KW-0460">Magnesium</keyword>
<comment type="subunit">
    <text evidence="4 10">Homotrimer.</text>
</comment>
<dbReference type="NCBIfam" id="TIGR01935">
    <property type="entry name" value="NOT-MenG"/>
    <property type="match status" value="1"/>
</dbReference>
<comment type="cofactor">
    <cofactor evidence="2 10">
        <name>a divalent metal cation</name>
        <dbReference type="ChEBI" id="CHEBI:60240"/>
    </cofactor>
</comment>
<dbReference type="GO" id="GO:0047443">
    <property type="term" value="F:4-hydroxy-4-methyl-2-oxoglutarate aldolase activity"/>
    <property type="evidence" value="ECO:0007669"/>
    <property type="project" value="UniProtKB-EC"/>
</dbReference>
<keyword evidence="6 10" id="KW-0456">Lyase</keyword>
<comment type="cofactor">
    <cofactor evidence="9">
        <name>Mg(2+)</name>
        <dbReference type="ChEBI" id="CHEBI:18420"/>
    </cofactor>
</comment>
<evidence type="ECO:0000313" key="11">
    <source>
        <dbReference type="EMBL" id="MCP3426680.1"/>
    </source>
</evidence>
<evidence type="ECO:0000256" key="4">
    <source>
        <dbReference type="ARBA" id="ARBA00011233"/>
    </source>
</evidence>
<evidence type="ECO:0000313" key="12">
    <source>
        <dbReference type="Proteomes" id="UP001139502"/>
    </source>
</evidence>
<dbReference type="GO" id="GO:0008948">
    <property type="term" value="F:oxaloacetate decarboxylase activity"/>
    <property type="evidence" value="ECO:0007669"/>
    <property type="project" value="UniProtKB-EC"/>
</dbReference>
<keyword evidence="12" id="KW-1185">Reference proteome</keyword>
<gene>
    <name evidence="11" type="primary">rraA</name>
    <name evidence="11" type="ORF">NBM05_11870</name>
</gene>
<sequence length="155" mass="16633">MTVKTADLYDDLGEDIQSLSLQMQNLGGIEAFEGPLRTVRCFEDNALLKSVLSEPGEGQVLVVDAGHSLKRAVMGDMIAELARGNGWAGVVIFGAIRDREEIARTAIGVKALGSNPRKSTKTGEGERDVTLTVDDVVFAPGKRLYSDADGILVER</sequence>
<organism evidence="11 12">
    <name type="scientific">Rothia santali</name>
    <dbReference type="NCBI Taxonomy" id="2949643"/>
    <lineage>
        <taxon>Bacteria</taxon>
        <taxon>Bacillati</taxon>
        <taxon>Actinomycetota</taxon>
        <taxon>Actinomycetes</taxon>
        <taxon>Micrococcales</taxon>
        <taxon>Micrococcaceae</taxon>
        <taxon>Rothia</taxon>
    </lineage>
</organism>
<dbReference type="GO" id="GO:0008428">
    <property type="term" value="F:ribonuclease inhibitor activity"/>
    <property type="evidence" value="ECO:0007669"/>
    <property type="project" value="InterPro"/>
</dbReference>
<evidence type="ECO:0000256" key="6">
    <source>
        <dbReference type="ARBA" id="ARBA00023239"/>
    </source>
</evidence>
<dbReference type="InterPro" id="IPR005493">
    <property type="entry name" value="RraA/RraA-like"/>
</dbReference>
<comment type="caution">
    <text evidence="11">The sequence shown here is derived from an EMBL/GenBank/DDBJ whole genome shotgun (WGS) entry which is preliminary data.</text>
</comment>
<comment type="function">
    <text evidence="7 10">Catalyzes the aldol cleavage of 4-hydroxy-4-methyl-2-oxoglutarate (HMG) into 2 molecules of pyruvate. Also contains a secondary oxaloacetate (OAA) decarboxylase activity due to the common pyruvate enolate transition state formed following C-C bond cleavage in the retro-aldol and decarboxylation reactions.</text>
</comment>
<protein>
    <recommendedName>
        <fullName evidence="10">4-hydroxy-4-methyl-2-oxoglutarate aldolase</fullName>
        <shortName evidence="10">HMG aldolase</shortName>
        <ecNumber evidence="10">4.1.1.112</ecNumber>
        <ecNumber evidence="10">4.1.3.17</ecNumber>
    </recommendedName>
    <alternativeName>
        <fullName evidence="10">Oxaloacetate decarboxylase</fullName>
    </alternativeName>
</protein>
<reference evidence="11" key="1">
    <citation type="submission" date="2022-06" db="EMBL/GenBank/DDBJ databases">
        <title>Rothia sp. isolated from sandalwood seedling.</title>
        <authorList>
            <person name="Tuikhar N."/>
            <person name="Kirdat K."/>
            <person name="Thorat V."/>
            <person name="Swetha P."/>
            <person name="Padma S."/>
            <person name="Sundararaj R."/>
            <person name="Yadav A."/>
        </authorList>
    </citation>
    <scope>NUCLEOTIDE SEQUENCE</scope>
    <source>
        <strain evidence="11">AR01</strain>
    </source>
</reference>
<evidence type="ECO:0000256" key="9">
    <source>
        <dbReference type="PIRSR" id="PIRSR605493-1"/>
    </source>
</evidence>
<dbReference type="Gene3D" id="3.50.30.40">
    <property type="entry name" value="Ribonuclease E inhibitor RraA/RraA-like"/>
    <property type="match status" value="1"/>
</dbReference>
<comment type="similarity">
    <text evidence="3 10">Belongs to the class II aldolase/RraA-like family.</text>
</comment>
<dbReference type="AlphaFoldDB" id="A0A9X2HEM3"/>
<accession>A0A9X2HEM3</accession>
<keyword evidence="5 9" id="KW-0479">Metal-binding</keyword>
<feature type="binding site" evidence="9">
    <location>
        <position position="98"/>
    </location>
    <ligand>
        <name>Mg(2+)</name>
        <dbReference type="ChEBI" id="CHEBI:18420"/>
    </ligand>
</feature>
<dbReference type="InterPro" id="IPR010203">
    <property type="entry name" value="RraA"/>
</dbReference>
<dbReference type="GO" id="GO:0051252">
    <property type="term" value="P:regulation of RNA metabolic process"/>
    <property type="evidence" value="ECO:0007669"/>
    <property type="project" value="InterPro"/>
</dbReference>
<feature type="binding site" evidence="9">
    <location>
        <position position="97"/>
    </location>
    <ligand>
        <name>substrate</name>
    </ligand>
</feature>
<evidence type="ECO:0000256" key="8">
    <source>
        <dbReference type="ARBA" id="ARBA00047973"/>
    </source>
</evidence>
<dbReference type="NCBIfam" id="NF006875">
    <property type="entry name" value="PRK09372.1"/>
    <property type="match status" value="1"/>
</dbReference>
<proteinExistence type="inferred from homology"/>
<dbReference type="CDD" id="cd16841">
    <property type="entry name" value="RraA_family"/>
    <property type="match status" value="1"/>
</dbReference>
<dbReference type="SUPFAM" id="SSF89562">
    <property type="entry name" value="RraA-like"/>
    <property type="match status" value="1"/>
</dbReference>
<dbReference type="GO" id="GO:0046872">
    <property type="term" value="F:metal ion binding"/>
    <property type="evidence" value="ECO:0007669"/>
    <property type="project" value="UniProtKB-KW"/>
</dbReference>
<evidence type="ECO:0000256" key="7">
    <source>
        <dbReference type="ARBA" id="ARBA00025046"/>
    </source>
</evidence>
<dbReference type="EC" id="4.1.3.17" evidence="10"/>
<evidence type="ECO:0000256" key="2">
    <source>
        <dbReference type="ARBA" id="ARBA00001968"/>
    </source>
</evidence>
<evidence type="ECO:0000256" key="1">
    <source>
        <dbReference type="ARBA" id="ARBA00001342"/>
    </source>
</evidence>
<dbReference type="Proteomes" id="UP001139502">
    <property type="component" value="Unassembled WGS sequence"/>
</dbReference>